<proteinExistence type="predicted"/>
<organism evidence="1 2">
    <name type="scientific">Ruegeria faecimaris</name>
    <dbReference type="NCBI Taxonomy" id="686389"/>
    <lineage>
        <taxon>Bacteria</taxon>
        <taxon>Pseudomonadati</taxon>
        <taxon>Pseudomonadota</taxon>
        <taxon>Alphaproteobacteria</taxon>
        <taxon>Rhodobacterales</taxon>
        <taxon>Roseobacteraceae</taxon>
        <taxon>Ruegeria</taxon>
    </lineage>
</organism>
<dbReference type="Proteomes" id="UP000319555">
    <property type="component" value="Unassembled WGS sequence"/>
</dbReference>
<gene>
    <name evidence="1" type="ORF">SAMN06265380_1011260</name>
</gene>
<reference evidence="1 2" key="1">
    <citation type="submission" date="2017-05" db="EMBL/GenBank/DDBJ databases">
        <authorList>
            <person name="Varghese N."/>
            <person name="Submissions S."/>
        </authorList>
    </citation>
    <scope>NUCLEOTIDE SEQUENCE [LARGE SCALE GENOMIC DNA]</scope>
    <source>
        <strain evidence="1 2">DSM 28009</strain>
    </source>
</reference>
<accession>A0A521BV54</accession>
<name>A0A521BV54_9RHOB</name>
<evidence type="ECO:0000313" key="2">
    <source>
        <dbReference type="Proteomes" id="UP000319555"/>
    </source>
</evidence>
<dbReference type="AlphaFoldDB" id="A0A521BV54"/>
<dbReference type="EMBL" id="FXTE01000001">
    <property type="protein sequence ID" value="SMO51074.1"/>
    <property type="molecule type" value="Genomic_DNA"/>
</dbReference>
<protein>
    <submittedName>
        <fullName evidence="1">Uncharacterized protein</fullName>
    </submittedName>
</protein>
<evidence type="ECO:0000313" key="1">
    <source>
        <dbReference type="EMBL" id="SMO51074.1"/>
    </source>
</evidence>
<sequence>MHPQVTKNHLNPRFPIYARAQPFGFFDNRTEAIGPYVTILWFSVEPH</sequence>
<keyword evidence="2" id="KW-1185">Reference proteome</keyword>